<comment type="caution">
    <text evidence="2">The sequence shown here is derived from an EMBL/GenBank/DDBJ whole genome shotgun (WGS) entry which is preliminary data.</text>
</comment>
<accession>A0A835E5E7</accession>
<proteinExistence type="predicted"/>
<dbReference type="OrthoDB" id="715292at2759"/>
<dbReference type="Gene3D" id="3.80.10.10">
    <property type="entry name" value="Ribonuclease Inhibitor"/>
    <property type="match status" value="1"/>
</dbReference>
<sequence length="219" mass="23349">MPRPSCTTASSSSSKSTSVASSAAGRRLSPLQINLHRLLHGRPRPEPDAAAAHESLELGGGDVEGNERADEGGTGERGGGGRDGGVGSVCGDEKQGEIDGDGQLGQEHAPVYLQSLPSSKEVCSDVASATELECDEDEFDKEPVDGPIPVMRNLHTLKLYKCELSCKGLNAIIDGCPRLETLLIDGYFNKRKMDKNLKLKCARVKNLTLDTMKKPPYDG</sequence>
<dbReference type="Proteomes" id="UP000636709">
    <property type="component" value="Unassembled WGS sequence"/>
</dbReference>
<name>A0A835E5E7_9POAL</name>
<keyword evidence="3" id="KW-1185">Reference proteome</keyword>
<evidence type="ECO:0000313" key="2">
    <source>
        <dbReference type="EMBL" id="KAF8662523.1"/>
    </source>
</evidence>
<reference evidence="2" key="1">
    <citation type="submission" date="2020-07" db="EMBL/GenBank/DDBJ databases">
        <title>Genome sequence and genetic diversity analysis of an under-domesticated orphan crop, white fonio (Digitaria exilis).</title>
        <authorList>
            <person name="Bennetzen J.L."/>
            <person name="Chen S."/>
            <person name="Ma X."/>
            <person name="Wang X."/>
            <person name="Yssel A.E.J."/>
            <person name="Chaluvadi S.R."/>
            <person name="Johnson M."/>
            <person name="Gangashetty P."/>
            <person name="Hamidou F."/>
            <person name="Sanogo M.D."/>
            <person name="Zwaenepoel A."/>
            <person name="Wallace J."/>
            <person name="Van De Peer Y."/>
            <person name="Van Deynze A."/>
        </authorList>
    </citation>
    <scope>NUCLEOTIDE SEQUENCE</scope>
    <source>
        <tissue evidence="2">Leaves</tissue>
    </source>
</reference>
<feature type="compositionally biased region" description="Gly residues" evidence="1">
    <location>
        <begin position="75"/>
        <end position="88"/>
    </location>
</feature>
<protein>
    <submittedName>
        <fullName evidence="2">Uncharacterized protein</fullName>
    </submittedName>
</protein>
<evidence type="ECO:0000313" key="3">
    <source>
        <dbReference type="Proteomes" id="UP000636709"/>
    </source>
</evidence>
<dbReference type="InterPro" id="IPR032675">
    <property type="entry name" value="LRR_dom_sf"/>
</dbReference>
<feature type="region of interest" description="Disordered" evidence="1">
    <location>
        <begin position="1"/>
        <end position="104"/>
    </location>
</feature>
<evidence type="ECO:0000256" key="1">
    <source>
        <dbReference type="SAM" id="MobiDB-lite"/>
    </source>
</evidence>
<dbReference type="AlphaFoldDB" id="A0A835E5E7"/>
<dbReference type="EMBL" id="JACEFO010002380">
    <property type="protein sequence ID" value="KAF8662523.1"/>
    <property type="molecule type" value="Genomic_DNA"/>
</dbReference>
<organism evidence="2 3">
    <name type="scientific">Digitaria exilis</name>
    <dbReference type="NCBI Taxonomy" id="1010633"/>
    <lineage>
        <taxon>Eukaryota</taxon>
        <taxon>Viridiplantae</taxon>
        <taxon>Streptophyta</taxon>
        <taxon>Embryophyta</taxon>
        <taxon>Tracheophyta</taxon>
        <taxon>Spermatophyta</taxon>
        <taxon>Magnoliopsida</taxon>
        <taxon>Liliopsida</taxon>
        <taxon>Poales</taxon>
        <taxon>Poaceae</taxon>
        <taxon>PACMAD clade</taxon>
        <taxon>Panicoideae</taxon>
        <taxon>Panicodae</taxon>
        <taxon>Paniceae</taxon>
        <taxon>Anthephorinae</taxon>
        <taxon>Digitaria</taxon>
    </lineage>
</organism>
<feature type="compositionally biased region" description="Low complexity" evidence="1">
    <location>
        <begin position="1"/>
        <end position="24"/>
    </location>
</feature>
<gene>
    <name evidence="2" type="ORF">HU200_056118</name>
</gene>